<dbReference type="Gene3D" id="1.10.10.650">
    <property type="entry name" value="RuvA domain 2-like"/>
    <property type="match status" value="1"/>
</dbReference>
<dbReference type="InterPro" id="IPR003029">
    <property type="entry name" value="S1_domain"/>
</dbReference>
<dbReference type="SUPFAM" id="SSF47781">
    <property type="entry name" value="RuvA domain 2-like"/>
    <property type="match status" value="2"/>
</dbReference>
<dbReference type="InterPro" id="IPR044146">
    <property type="entry name" value="S1_Tex"/>
</dbReference>
<dbReference type="SMART" id="SM00732">
    <property type="entry name" value="YqgFc"/>
    <property type="match status" value="1"/>
</dbReference>
<dbReference type="AlphaFoldDB" id="A0A2J9PP97"/>
<dbReference type="InterPro" id="IPR050437">
    <property type="entry name" value="Ribos_protein_bS1-like"/>
</dbReference>
<dbReference type="PROSITE" id="PS50126">
    <property type="entry name" value="S1"/>
    <property type="match status" value="1"/>
</dbReference>
<reference evidence="3" key="1">
    <citation type="submission" date="2017-12" db="EMBL/GenBank/DDBJ databases">
        <title>FDA dAtabase for Regulatory Grade micrObial Sequences (FDA-ARGOS): Supporting development and validation of Infectious Disease Dx tests.</title>
        <authorList>
            <person name="Hoffmann M."/>
            <person name="Allard M."/>
            <person name="Evans P."/>
            <person name="Brown E."/>
            <person name="Tallon L."/>
            <person name="Sadzewicz L."/>
            <person name="Sengamalay N."/>
            <person name="Ott S."/>
            <person name="Godinez A."/>
            <person name="Nagaraj S."/>
            <person name="Vavikolanu K."/>
            <person name="Aluvathingal J."/>
            <person name="Nadendla S."/>
            <person name="Sichtig H."/>
        </authorList>
    </citation>
    <scope>NUCLEOTIDE SEQUENCE [LARGE SCALE GENOMIC DNA]</scope>
    <source>
        <strain evidence="3">FDAARGOS_249</strain>
    </source>
</reference>
<dbReference type="SUPFAM" id="SSF158832">
    <property type="entry name" value="Tex N-terminal region-like"/>
    <property type="match status" value="1"/>
</dbReference>
<dbReference type="Pfam" id="PF16921">
    <property type="entry name" value="Tex_YqgF"/>
    <property type="match status" value="1"/>
</dbReference>
<dbReference type="Proteomes" id="UP000192813">
    <property type="component" value="Unassembled WGS sequence"/>
</dbReference>
<dbReference type="SUPFAM" id="SSF53098">
    <property type="entry name" value="Ribonuclease H-like"/>
    <property type="match status" value="1"/>
</dbReference>
<dbReference type="Gene3D" id="1.10.150.310">
    <property type="entry name" value="Tex RuvX-like domain-like"/>
    <property type="match status" value="1"/>
</dbReference>
<dbReference type="GO" id="GO:0003735">
    <property type="term" value="F:structural constituent of ribosome"/>
    <property type="evidence" value="ECO:0007669"/>
    <property type="project" value="TreeGrafter"/>
</dbReference>
<proteinExistence type="predicted"/>
<dbReference type="Pfam" id="PF12836">
    <property type="entry name" value="HHH_3"/>
    <property type="match status" value="1"/>
</dbReference>
<dbReference type="SUPFAM" id="SSF50249">
    <property type="entry name" value="Nucleic acid-binding proteins"/>
    <property type="match status" value="1"/>
</dbReference>
<dbReference type="GO" id="GO:0006139">
    <property type="term" value="P:nucleobase-containing compound metabolic process"/>
    <property type="evidence" value="ECO:0007669"/>
    <property type="project" value="InterPro"/>
</dbReference>
<organism evidence="2 3">
    <name type="scientific">Aerococcus viridans</name>
    <dbReference type="NCBI Taxonomy" id="1377"/>
    <lineage>
        <taxon>Bacteria</taxon>
        <taxon>Bacillati</taxon>
        <taxon>Bacillota</taxon>
        <taxon>Bacilli</taxon>
        <taxon>Lactobacillales</taxon>
        <taxon>Aerococcaceae</taxon>
        <taxon>Aerococcus</taxon>
    </lineage>
</organism>
<sequence length="715" mass="80079">MKSSYIQIINQSLPFNKKQIENVLELLEEGNTVPFIARYRKEVTQSLDEVQIREIEHAYQYTKQLEERKSSVLANIEEQGKLTDDLAKKIKQATILQTVEDLYAPYKQKRRTKATIAKENGLEDLAKWLFSSPTTGNVQAEAEKFLNDEIKDTKMALDGAHEIMAEWIAEDADIRLWLRKYTLKEGKLTSLKRKNAEDEKAIFEIYYDFSQNIQNVKPYQTLAINRAEKLKILNVSIEADEFPIIEHLVHRFIKGHPVSTREIQAAIQDSLDRFLKPSIERELRSKLTETAEQHAIATFSTNLGNLLMQPPLKGRVVLGLDPAFRTGCKLAVVDATGKVLAKDVIYPHAPVNKKAEASKKFNELIKTYQVEMVAIGNGTASRESEQFVAEQIQDNDLDLVYSIVNEAGASVYSASKIAREEFPDYNVEERSAVSIARRLQDPLAELVKIEPKAIGVGQYQHDVSQKELAESLDFTVETVVNRVGVNLNTASASLLSHVAGLSMAVAKNVVEYRNENGVFTDRKQLGKVKRLGPKTYEQAVGFIRITGGDNILDNTGIHPENYKEVKAILKDLGISLEELQSEEVRKKIANFNLDALSQSYGIGKETLVDIQKSLLTPGRDPREDVAAPILRSDVLSLKDLKVGMKLQGTVRNVVDFGAFVDVGVKQDGLVHISRMSTKFISNPSDIASVGDIVEVWVSEVDEKKGRIGLSMLEIK</sequence>
<dbReference type="InterPro" id="IPR023319">
    <property type="entry name" value="Tex-like_HTH_dom_sf"/>
</dbReference>
<dbReference type="FunFam" id="1.10.150.310:FF:000001">
    <property type="entry name" value="RNA-binding transcriptional accessory protein"/>
    <property type="match status" value="1"/>
</dbReference>
<dbReference type="InterPro" id="IPR041692">
    <property type="entry name" value="HHH_9"/>
</dbReference>
<dbReference type="InterPro" id="IPR006641">
    <property type="entry name" value="YqgF/RNaseH-like_dom"/>
</dbReference>
<dbReference type="PANTHER" id="PTHR10724">
    <property type="entry name" value="30S RIBOSOMAL PROTEIN S1"/>
    <property type="match status" value="1"/>
</dbReference>
<dbReference type="FunFam" id="2.40.50.140:FF:000051">
    <property type="entry name" value="RNA-binding transcriptional accessory protein"/>
    <property type="match status" value="1"/>
</dbReference>
<dbReference type="Gene3D" id="2.40.50.140">
    <property type="entry name" value="Nucleic acid-binding proteins"/>
    <property type="match status" value="1"/>
</dbReference>
<evidence type="ECO:0000313" key="2">
    <source>
        <dbReference type="EMBL" id="PNL92184.1"/>
    </source>
</evidence>
<dbReference type="Pfam" id="PF22706">
    <property type="entry name" value="Tex_central_region"/>
    <property type="match status" value="1"/>
</dbReference>
<dbReference type="Gene3D" id="3.30.420.140">
    <property type="entry name" value="YqgF/RNase H-like domain"/>
    <property type="match status" value="1"/>
</dbReference>
<name>A0A2J9PP97_9LACT</name>
<dbReference type="InterPro" id="IPR037027">
    <property type="entry name" value="YqgF/RNaseH-like_dom_sf"/>
</dbReference>
<dbReference type="RefSeq" id="WP_083069764.1">
    <property type="nucleotide sequence ID" value="NZ_JALXKY010000007.1"/>
</dbReference>
<dbReference type="InterPro" id="IPR012337">
    <property type="entry name" value="RNaseH-like_sf"/>
</dbReference>
<dbReference type="InterPro" id="IPR055179">
    <property type="entry name" value="Tex-like_central_region"/>
</dbReference>
<accession>A0A2J9PP97</accession>
<dbReference type="InterPro" id="IPR012340">
    <property type="entry name" value="NA-bd_OB-fold"/>
</dbReference>
<dbReference type="EMBL" id="NBTM02000001">
    <property type="protein sequence ID" value="PNL92184.1"/>
    <property type="molecule type" value="Genomic_DNA"/>
</dbReference>
<dbReference type="InterPro" id="IPR032639">
    <property type="entry name" value="Tex_YqgF"/>
</dbReference>
<dbReference type="InterPro" id="IPR023323">
    <property type="entry name" value="Tex-like_dom_sf"/>
</dbReference>
<dbReference type="CDD" id="cd05685">
    <property type="entry name" value="S1_Tex"/>
    <property type="match status" value="1"/>
</dbReference>
<feature type="domain" description="S1 motif" evidence="1">
    <location>
        <begin position="643"/>
        <end position="712"/>
    </location>
</feature>
<dbReference type="FunFam" id="3.30.420.140:FF:000001">
    <property type="entry name" value="RNA-binding transcriptional accessory protein"/>
    <property type="match status" value="1"/>
</dbReference>
<dbReference type="PANTHER" id="PTHR10724:SF10">
    <property type="entry name" value="S1 RNA-BINDING DOMAIN-CONTAINING PROTEIN 1"/>
    <property type="match status" value="1"/>
</dbReference>
<dbReference type="GO" id="GO:0005737">
    <property type="term" value="C:cytoplasm"/>
    <property type="evidence" value="ECO:0007669"/>
    <property type="project" value="UniProtKB-ARBA"/>
</dbReference>
<evidence type="ECO:0000313" key="3">
    <source>
        <dbReference type="Proteomes" id="UP000192813"/>
    </source>
</evidence>
<dbReference type="SMART" id="SM00316">
    <property type="entry name" value="S1"/>
    <property type="match status" value="1"/>
</dbReference>
<dbReference type="FunFam" id="1.10.10.650:FF:000001">
    <property type="entry name" value="S1 RNA-binding domain 1"/>
    <property type="match status" value="1"/>
</dbReference>
<protein>
    <submittedName>
        <fullName evidence="2">RNA-binding transcriptional accessory protein</fullName>
    </submittedName>
</protein>
<evidence type="ECO:0000259" key="1">
    <source>
        <dbReference type="PROSITE" id="PS50126"/>
    </source>
</evidence>
<dbReference type="Pfam" id="PF17674">
    <property type="entry name" value="HHH_9"/>
    <property type="match status" value="1"/>
</dbReference>
<dbReference type="Gene3D" id="1.10.3500.10">
    <property type="entry name" value="Tex N-terminal region-like"/>
    <property type="match status" value="1"/>
</dbReference>
<comment type="caution">
    <text evidence="2">The sequence shown here is derived from an EMBL/GenBank/DDBJ whole genome shotgun (WGS) entry which is preliminary data.</text>
</comment>
<dbReference type="InterPro" id="IPR018974">
    <property type="entry name" value="Tex-like_N"/>
</dbReference>
<gene>
    <name evidence="2" type="ORF">A6J77_008060</name>
</gene>
<dbReference type="GO" id="GO:0003729">
    <property type="term" value="F:mRNA binding"/>
    <property type="evidence" value="ECO:0007669"/>
    <property type="project" value="TreeGrafter"/>
</dbReference>
<dbReference type="InterPro" id="IPR010994">
    <property type="entry name" value="RuvA_2-like"/>
</dbReference>
<dbReference type="Pfam" id="PF00575">
    <property type="entry name" value="S1"/>
    <property type="match status" value="1"/>
</dbReference>
<dbReference type="GO" id="GO:0006412">
    <property type="term" value="P:translation"/>
    <property type="evidence" value="ECO:0007669"/>
    <property type="project" value="TreeGrafter"/>
</dbReference>
<dbReference type="Pfam" id="PF09371">
    <property type="entry name" value="Tex_N"/>
    <property type="match status" value="1"/>
</dbReference>